<keyword evidence="3" id="KW-0809">Transit peptide</keyword>
<evidence type="ECO:0000313" key="5">
    <source>
        <dbReference type="Proteomes" id="UP000231279"/>
    </source>
</evidence>
<comment type="caution">
    <text evidence="4">The sequence shown here is derived from an EMBL/GenBank/DDBJ whole genome shotgun (WGS) entry which is preliminary data.</text>
</comment>
<dbReference type="InterPro" id="IPR038538">
    <property type="entry name" value="MTERF_sf"/>
</dbReference>
<organism evidence="4 5">
    <name type="scientific">Handroanthus impetiginosus</name>
    <dbReference type="NCBI Taxonomy" id="429701"/>
    <lineage>
        <taxon>Eukaryota</taxon>
        <taxon>Viridiplantae</taxon>
        <taxon>Streptophyta</taxon>
        <taxon>Embryophyta</taxon>
        <taxon>Tracheophyta</taxon>
        <taxon>Spermatophyta</taxon>
        <taxon>Magnoliopsida</taxon>
        <taxon>eudicotyledons</taxon>
        <taxon>Gunneridae</taxon>
        <taxon>Pentapetalae</taxon>
        <taxon>asterids</taxon>
        <taxon>lamiids</taxon>
        <taxon>Lamiales</taxon>
        <taxon>Bignoniaceae</taxon>
        <taxon>Crescentiina</taxon>
        <taxon>Tabebuia alliance</taxon>
        <taxon>Handroanthus</taxon>
    </lineage>
</organism>
<gene>
    <name evidence="4" type="ORF">CDL12_04873</name>
</gene>
<evidence type="ECO:0000256" key="3">
    <source>
        <dbReference type="ARBA" id="ARBA00022946"/>
    </source>
</evidence>
<dbReference type="SMART" id="SM00733">
    <property type="entry name" value="Mterf"/>
    <property type="match status" value="5"/>
</dbReference>
<dbReference type="PANTHER" id="PTHR13068:SF130">
    <property type="entry name" value="TRANSCRIPTION TERMINATION FACTOR MTERF6, CHLOROPLASTIC_MITOCHONDRIAL-LIKE"/>
    <property type="match status" value="1"/>
</dbReference>
<evidence type="ECO:0000256" key="1">
    <source>
        <dbReference type="ARBA" id="ARBA00007692"/>
    </source>
</evidence>
<proteinExistence type="inferred from homology"/>
<keyword evidence="5" id="KW-1185">Reference proteome</keyword>
<dbReference type="Gene3D" id="1.25.70.10">
    <property type="entry name" value="Transcription termination factor 3, mitochondrial"/>
    <property type="match status" value="1"/>
</dbReference>
<dbReference type="GO" id="GO:0006353">
    <property type="term" value="P:DNA-templated transcription termination"/>
    <property type="evidence" value="ECO:0007669"/>
    <property type="project" value="UniProtKB-KW"/>
</dbReference>
<sequence>MIIALVPKNLTGLFSRNASSVCKFHASLSLSRRFFSSSSEKELVTNPAVFDFLLHKHHFSPQSGFSNTQLEKILKYRPRYLQVSLDASLKPKIKTFQDLGFSSNDIAKIISSNPVILDSNPNTRAVPAQSVLEGLLGSNDDVAKLLRKSARFLTTDLEKTVMPNIELLESYGISMERIVRFLITYPRFVLRKPESLRQSADKAQDMGMFIHAVRVVASMSSKTWEAKLQAFRNFGFSEGEIMTMLRKAPTLFAGSVEKI</sequence>
<dbReference type="EMBL" id="NKXS01000770">
    <property type="protein sequence ID" value="PIN22413.1"/>
    <property type="molecule type" value="Genomic_DNA"/>
</dbReference>
<reference evidence="5" key="1">
    <citation type="journal article" date="2018" name="Gigascience">
        <title>Genome assembly of the Pink Ipe (Handroanthus impetiginosus, Bignoniaceae), a highly valued, ecologically keystone Neotropical timber forest tree.</title>
        <authorList>
            <person name="Silva-Junior O.B."/>
            <person name="Grattapaglia D."/>
            <person name="Novaes E."/>
            <person name="Collevatti R.G."/>
        </authorList>
    </citation>
    <scope>NUCLEOTIDE SEQUENCE [LARGE SCALE GENOMIC DNA]</scope>
    <source>
        <strain evidence="5">cv. UFG-1</strain>
    </source>
</reference>
<dbReference type="AlphaFoldDB" id="A0A2G9HY62"/>
<evidence type="ECO:0008006" key="6">
    <source>
        <dbReference type="Google" id="ProtNLM"/>
    </source>
</evidence>
<evidence type="ECO:0000313" key="4">
    <source>
        <dbReference type="EMBL" id="PIN22413.1"/>
    </source>
</evidence>
<dbReference type="STRING" id="429701.A0A2G9HY62"/>
<keyword evidence="2" id="KW-0804">Transcription</keyword>
<dbReference type="GO" id="GO:0003676">
    <property type="term" value="F:nucleic acid binding"/>
    <property type="evidence" value="ECO:0007669"/>
    <property type="project" value="InterPro"/>
</dbReference>
<evidence type="ECO:0000256" key="2">
    <source>
        <dbReference type="ARBA" id="ARBA00022472"/>
    </source>
</evidence>
<keyword evidence="2" id="KW-0805">Transcription regulation</keyword>
<dbReference type="OrthoDB" id="637682at2759"/>
<protein>
    <recommendedName>
        <fullName evidence="6">Mitochondrial transcription termination factor, mTERF</fullName>
    </recommendedName>
</protein>
<keyword evidence="2" id="KW-0806">Transcription termination</keyword>
<accession>A0A2G9HY62</accession>
<dbReference type="Proteomes" id="UP000231279">
    <property type="component" value="Unassembled WGS sequence"/>
</dbReference>
<name>A0A2G9HY62_9LAMI</name>
<dbReference type="PANTHER" id="PTHR13068">
    <property type="entry name" value="CGI-12 PROTEIN-RELATED"/>
    <property type="match status" value="1"/>
</dbReference>
<comment type="similarity">
    <text evidence="1">Belongs to the mTERF family.</text>
</comment>
<dbReference type="InterPro" id="IPR003690">
    <property type="entry name" value="MTERF"/>
</dbReference>
<dbReference type="Pfam" id="PF02536">
    <property type="entry name" value="mTERF"/>
    <property type="match status" value="1"/>
</dbReference>